<evidence type="ECO:0008006" key="2">
    <source>
        <dbReference type="Google" id="ProtNLM"/>
    </source>
</evidence>
<dbReference type="Pfam" id="PF02348">
    <property type="entry name" value="CTP_transf_3"/>
    <property type="match status" value="1"/>
</dbReference>
<evidence type="ECO:0000313" key="1">
    <source>
        <dbReference type="EMBL" id="KKN42525.1"/>
    </source>
</evidence>
<name>A0A0F9QEP2_9ZZZZ</name>
<dbReference type="CDD" id="cd02518">
    <property type="entry name" value="GT2_SpsF"/>
    <property type="match status" value="1"/>
</dbReference>
<sequence>MGIDCIIQARLGSTRLHGKVLKEIKGKSLIKYCLDQISKSKLIHRVIVASTTNPNDAPLIEKVKEYGYEVFAGSENDVLDRYYQAAKKFNSEIIVRVTSDCPLIDPTIVDKVIQTFKEENADYASNVQPPSFPDGLDVEVFTFDALERSWKEAKMKSEREHVTLYIWNYQEKFKMINVLNDEDLSHLRITVDETEDFELVSKIIEIIDKEIIYFEDIKELFKKNPELAKINSKFSRNEGMAKSIREDEIVNNKMNEG</sequence>
<dbReference type="AlphaFoldDB" id="A0A0F9QEP2"/>
<dbReference type="Gene3D" id="3.90.550.10">
    <property type="entry name" value="Spore Coat Polysaccharide Biosynthesis Protein SpsA, Chain A"/>
    <property type="match status" value="1"/>
</dbReference>
<protein>
    <recommendedName>
        <fullName evidence="2">Acylneuraminate cytidylyltransferase</fullName>
    </recommendedName>
</protein>
<dbReference type="GO" id="GO:0005829">
    <property type="term" value="C:cytosol"/>
    <property type="evidence" value="ECO:0007669"/>
    <property type="project" value="TreeGrafter"/>
</dbReference>
<dbReference type="EMBL" id="LAZR01001575">
    <property type="protein sequence ID" value="KKN42525.1"/>
    <property type="molecule type" value="Genomic_DNA"/>
</dbReference>
<dbReference type="InterPro" id="IPR003329">
    <property type="entry name" value="Cytidylyl_trans"/>
</dbReference>
<dbReference type="InterPro" id="IPR029044">
    <property type="entry name" value="Nucleotide-diphossugar_trans"/>
</dbReference>
<gene>
    <name evidence="1" type="ORF">LCGC14_0712480</name>
</gene>
<organism evidence="1">
    <name type="scientific">marine sediment metagenome</name>
    <dbReference type="NCBI Taxonomy" id="412755"/>
    <lineage>
        <taxon>unclassified sequences</taxon>
        <taxon>metagenomes</taxon>
        <taxon>ecological metagenomes</taxon>
    </lineage>
</organism>
<dbReference type="SUPFAM" id="SSF53448">
    <property type="entry name" value="Nucleotide-diphospho-sugar transferases"/>
    <property type="match status" value="1"/>
</dbReference>
<proteinExistence type="predicted"/>
<comment type="caution">
    <text evidence="1">The sequence shown here is derived from an EMBL/GenBank/DDBJ whole genome shotgun (WGS) entry which is preliminary data.</text>
</comment>
<reference evidence="1" key="1">
    <citation type="journal article" date="2015" name="Nature">
        <title>Complex archaea that bridge the gap between prokaryotes and eukaryotes.</title>
        <authorList>
            <person name="Spang A."/>
            <person name="Saw J.H."/>
            <person name="Jorgensen S.L."/>
            <person name="Zaremba-Niedzwiedzka K."/>
            <person name="Martijn J."/>
            <person name="Lind A.E."/>
            <person name="van Eijk R."/>
            <person name="Schleper C."/>
            <person name="Guy L."/>
            <person name="Ettema T.J."/>
        </authorList>
    </citation>
    <scope>NUCLEOTIDE SEQUENCE</scope>
</reference>
<dbReference type="PANTHER" id="PTHR42866:SF1">
    <property type="entry name" value="SPORE COAT POLYSACCHARIDE BIOSYNTHESIS PROTEIN SPSF"/>
    <property type="match status" value="1"/>
</dbReference>
<accession>A0A0F9QEP2</accession>
<dbReference type="PANTHER" id="PTHR42866">
    <property type="entry name" value="3-DEOXY-MANNO-OCTULOSONATE CYTIDYLYLTRANSFERASE"/>
    <property type="match status" value="1"/>
</dbReference>